<dbReference type="EMBL" id="CP111015">
    <property type="protein sequence ID" value="WAR03798.1"/>
    <property type="molecule type" value="Genomic_DNA"/>
</dbReference>
<evidence type="ECO:0000256" key="1">
    <source>
        <dbReference type="SAM" id="SignalP"/>
    </source>
</evidence>
<feature type="signal peptide" evidence="1">
    <location>
        <begin position="1"/>
        <end position="27"/>
    </location>
</feature>
<proteinExistence type="predicted"/>
<evidence type="ECO:0000313" key="2">
    <source>
        <dbReference type="EMBL" id="WAR03798.1"/>
    </source>
</evidence>
<organism evidence="2 3">
    <name type="scientific">Mya arenaria</name>
    <name type="common">Soft-shell clam</name>
    <dbReference type="NCBI Taxonomy" id="6604"/>
    <lineage>
        <taxon>Eukaryota</taxon>
        <taxon>Metazoa</taxon>
        <taxon>Spiralia</taxon>
        <taxon>Lophotrochozoa</taxon>
        <taxon>Mollusca</taxon>
        <taxon>Bivalvia</taxon>
        <taxon>Autobranchia</taxon>
        <taxon>Heteroconchia</taxon>
        <taxon>Euheterodonta</taxon>
        <taxon>Imparidentia</taxon>
        <taxon>Neoheterodontei</taxon>
        <taxon>Myida</taxon>
        <taxon>Myoidea</taxon>
        <taxon>Myidae</taxon>
        <taxon>Mya</taxon>
    </lineage>
</organism>
<gene>
    <name evidence="2" type="ORF">MAR_010356</name>
</gene>
<keyword evidence="3" id="KW-1185">Reference proteome</keyword>
<accession>A0ABY7E1C8</accession>
<reference evidence="2" key="1">
    <citation type="submission" date="2022-11" db="EMBL/GenBank/DDBJ databases">
        <title>Centuries of genome instability and evolution in soft-shell clam transmissible cancer (bioRxiv).</title>
        <authorList>
            <person name="Hart S.F.M."/>
            <person name="Yonemitsu M.A."/>
            <person name="Giersch R.M."/>
            <person name="Beal B.F."/>
            <person name="Arriagada G."/>
            <person name="Davis B.W."/>
            <person name="Ostrander E.A."/>
            <person name="Goff S.P."/>
            <person name="Metzger M.J."/>
        </authorList>
    </citation>
    <scope>NUCLEOTIDE SEQUENCE</scope>
    <source>
        <strain evidence="2">MELC-2E11</strain>
        <tissue evidence="2">Siphon/mantle</tissue>
    </source>
</reference>
<keyword evidence="1" id="KW-0732">Signal</keyword>
<evidence type="ECO:0000313" key="3">
    <source>
        <dbReference type="Proteomes" id="UP001164746"/>
    </source>
</evidence>
<name>A0ABY7E1C8_MYAAR</name>
<protein>
    <submittedName>
        <fullName evidence="2">Uncharacterized protein</fullName>
    </submittedName>
</protein>
<feature type="chain" id="PRO_5046487136" evidence="1">
    <location>
        <begin position="28"/>
        <end position="396"/>
    </location>
</feature>
<sequence>MRDRRVLPWSLMVIWVWAVLLSGRAIAGISADPDTVSPEAGRCLELRLLSEEGRLKQVLRRRKTALPLAGRDPPGLIRHEAAVSSPDHIHSPSLQFCLPDHKFDRMYALGQLAVGRNGERESPVPVRHLRTHSKQLKHVNVLENYKTHIRGVYLSEDEGNNICGLPEAGVEQWWEGTHGERMQNFRAVEHVVQALVSPPFTAHCSTNIQTWILQYVAMNHGYVFRNNCYNKDKLLTEMLTQVNHHSAGITTPRQIPLAMIENVLPNWALLYSWLHVLVTLACRCSNTSSSEPILAIPHWELVVTCDLDGRDLSEDVVEEGLNTEGGGVACMEQVSVSKFVNNESGAGENSDGTDVAGIPSSWRATCATRGKRPSFFFHHASGVASSSEVLQEVFTL</sequence>
<dbReference type="Proteomes" id="UP001164746">
    <property type="component" value="Chromosome 4"/>
</dbReference>